<dbReference type="eggNOG" id="ENOG5033190">
    <property type="taxonomic scope" value="Bacteria"/>
</dbReference>
<dbReference type="RefSeq" id="WP_009137936.1">
    <property type="nucleotide sequence ID" value="NZ_JH594597.1"/>
</dbReference>
<proteinExistence type="predicted"/>
<dbReference type="HOGENOM" id="CLU_1508019_0_0_10"/>
<protein>
    <recommendedName>
        <fullName evidence="3">Phage-Barnase-EndoU-ColicinE5/D-RelE like nuclease 2 domain-containing protein</fullName>
    </recommendedName>
</protein>
<sequence length="163" mass="19850">MPLNLLKTYNSLLELDSFNESERYTSLSRIFYRDFIETTNSFRDKAVKPTPQEGKTTIEVLFHHLTTRSEGKYHHRVYDRDRSIRIHWIKFHLQEKKSESIEVFSVKDKQAIRTYIYDEKESYIVVLEPKNPHFYYLITAFYIKGRNRYKIEKKRNRKLEGIF</sequence>
<dbReference type="GeneID" id="98070319"/>
<organism evidence="1 2">
    <name type="scientific">Odoribacter laneus YIT 12061</name>
    <dbReference type="NCBI Taxonomy" id="742817"/>
    <lineage>
        <taxon>Bacteria</taxon>
        <taxon>Pseudomonadati</taxon>
        <taxon>Bacteroidota</taxon>
        <taxon>Bacteroidia</taxon>
        <taxon>Bacteroidales</taxon>
        <taxon>Odoribacteraceae</taxon>
        <taxon>Odoribacter</taxon>
    </lineage>
</organism>
<evidence type="ECO:0000313" key="2">
    <source>
        <dbReference type="Proteomes" id="UP000004892"/>
    </source>
</evidence>
<gene>
    <name evidence="1" type="ORF">HMPREF9449_02793</name>
</gene>
<dbReference type="Proteomes" id="UP000004892">
    <property type="component" value="Unassembled WGS sequence"/>
</dbReference>
<evidence type="ECO:0000313" key="1">
    <source>
        <dbReference type="EMBL" id="EHP45500.1"/>
    </source>
</evidence>
<name>H1DKK7_9BACT</name>
<reference evidence="1 2" key="1">
    <citation type="submission" date="2012-01" db="EMBL/GenBank/DDBJ databases">
        <title>The Genome Sequence of Odoribacter laneus YIT 12061.</title>
        <authorList>
            <consortium name="The Broad Institute Genome Sequencing Platform"/>
            <person name="Earl A."/>
            <person name="Ward D."/>
            <person name="Feldgarden M."/>
            <person name="Gevers D."/>
            <person name="Morotomi M."/>
            <person name="Young S.K."/>
            <person name="Zeng Q."/>
            <person name="Gargeya S."/>
            <person name="Fitzgerald M."/>
            <person name="Haas B."/>
            <person name="Abouelleil A."/>
            <person name="Alvarado L."/>
            <person name="Arachchi H.M."/>
            <person name="Berlin A."/>
            <person name="Chapman S.B."/>
            <person name="Gearin G."/>
            <person name="Goldberg J."/>
            <person name="Griggs A."/>
            <person name="Gujja S."/>
            <person name="Hansen M."/>
            <person name="Heiman D."/>
            <person name="Howarth C."/>
            <person name="Larimer J."/>
            <person name="Lui A."/>
            <person name="MacDonald P.J.P."/>
            <person name="McCowen C."/>
            <person name="Montmayeur A."/>
            <person name="Murphy C."/>
            <person name="Neiman D."/>
            <person name="Pearson M."/>
            <person name="Priest M."/>
            <person name="Roberts A."/>
            <person name="Saif S."/>
            <person name="Shea T."/>
            <person name="Sisk P."/>
            <person name="Stolte C."/>
            <person name="Sykes S."/>
            <person name="Wortman J."/>
            <person name="Nusbaum C."/>
            <person name="Birren B."/>
        </authorList>
    </citation>
    <scope>NUCLEOTIDE SEQUENCE [LARGE SCALE GENOMIC DNA]</scope>
    <source>
        <strain evidence="1 2">YIT 12061</strain>
    </source>
</reference>
<keyword evidence="2" id="KW-1185">Reference proteome</keyword>
<evidence type="ECO:0008006" key="3">
    <source>
        <dbReference type="Google" id="ProtNLM"/>
    </source>
</evidence>
<dbReference type="EMBL" id="ADMC01000030">
    <property type="protein sequence ID" value="EHP45500.1"/>
    <property type="molecule type" value="Genomic_DNA"/>
</dbReference>
<dbReference type="PATRIC" id="fig|742817.3.peg.2985"/>
<dbReference type="AlphaFoldDB" id="H1DKK7"/>
<comment type="caution">
    <text evidence="1">The sequence shown here is derived from an EMBL/GenBank/DDBJ whole genome shotgun (WGS) entry which is preliminary data.</text>
</comment>
<accession>H1DKK7</accession>